<protein>
    <recommendedName>
        <fullName evidence="4">Antitoxin</fullName>
    </recommendedName>
</protein>
<accession>A0A0F9YHW7</accession>
<evidence type="ECO:0008006" key="4">
    <source>
        <dbReference type="Google" id="ProtNLM"/>
    </source>
</evidence>
<dbReference type="SUPFAM" id="SSF143120">
    <property type="entry name" value="YefM-like"/>
    <property type="match status" value="1"/>
</dbReference>
<dbReference type="InterPro" id="IPR036165">
    <property type="entry name" value="YefM-like_sf"/>
</dbReference>
<comment type="similarity">
    <text evidence="1">Belongs to the phD/YefM antitoxin family.</text>
</comment>
<organism evidence="2 3">
    <name type="scientific">Candidatus Woesebacteria bacterium GW2011_GWC2_31_9</name>
    <dbReference type="NCBI Taxonomy" id="1618586"/>
    <lineage>
        <taxon>Bacteria</taxon>
        <taxon>Candidatus Woeseibacteriota</taxon>
    </lineage>
</organism>
<sequence length="93" mass="10450">MTQQLIRMESFASVQEAQAGITKLFARAKDKGKFVRVMRNQEPLGVLIPNNIWESLIEDMEALSSPSYLKAIASSRKSKRSYSSDVVKEMLGI</sequence>
<dbReference type="AlphaFoldDB" id="A0A0F9YHW7"/>
<evidence type="ECO:0000313" key="3">
    <source>
        <dbReference type="Proteomes" id="UP000034803"/>
    </source>
</evidence>
<dbReference type="Gene3D" id="3.40.1620.10">
    <property type="entry name" value="YefM-like domain"/>
    <property type="match status" value="1"/>
</dbReference>
<evidence type="ECO:0000256" key="1">
    <source>
        <dbReference type="ARBA" id="ARBA00009981"/>
    </source>
</evidence>
<dbReference type="EMBL" id="LBOI01000016">
    <property type="protein sequence ID" value="KKP31094.1"/>
    <property type="molecule type" value="Genomic_DNA"/>
</dbReference>
<name>A0A0F9YHW7_9BACT</name>
<proteinExistence type="inferred from homology"/>
<reference evidence="2 3" key="1">
    <citation type="journal article" date="2015" name="Nature">
        <title>rRNA introns, odd ribosomes, and small enigmatic genomes across a large radiation of phyla.</title>
        <authorList>
            <person name="Brown C.T."/>
            <person name="Hug L.A."/>
            <person name="Thomas B.C."/>
            <person name="Sharon I."/>
            <person name="Castelle C.J."/>
            <person name="Singh A."/>
            <person name="Wilkins M.J."/>
            <person name="Williams K.H."/>
            <person name="Banfield J.F."/>
        </authorList>
    </citation>
    <scope>NUCLEOTIDE SEQUENCE [LARGE SCALE GENOMIC DNA]</scope>
</reference>
<evidence type="ECO:0000313" key="2">
    <source>
        <dbReference type="EMBL" id="KKP31094.1"/>
    </source>
</evidence>
<dbReference type="Proteomes" id="UP000034803">
    <property type="component" value="Unassembled WGS sequence"/>
</dbReference>
<comment type="caution">
    <text evidence="2">The sequence shown here is derived from an EMBL/GenBank/DDBJ whole genome shotgun (WGS) entry which is preliminary data.</text>
</comment>
<gene>
    <name evidence="2" type="ORF">UR21_C0016G0012</name>
</gene>